<sequence>MASKNGYDRVPLVVSDSDEDAGMISYIQRKKNRQTGAHQKPLLVAGALIILVLLAVIAALCYVLVKRTALTGSTTKTPPSVTEHTQTIADFKANVITAKPTEDTRKQQTPNWKVTFGALGSESVMRLLDIDGDGLQDVVFGAAATADLASISTFDPKKSLKVFCEKTGRSYPCIGTLIGMRGYDGKVLWKIPTRAGSLLNNCEEFDLNLDGHIDCVIGGRSGTIEAIDVRNGKRLWEGSSRFFAKTWNFYHPMALPDFNNDGVKEILVMHGGNPNKDSDDHNRESGRLILLDGRTGKGMGIRSLEMPNSKESYQSPVLYTYGDGSQYILFGSGGETIPGDFMMISLPDYYRYVMGLSKDAIVPHTQGAYDQWPHLPRQPETGIIVIFTGVAKGVMVPPLMTDIDRDGTDDIVMSAYDGLVTLLDGRTMTSKWKAEFPGMESYSTPAPGYFNDDDVLDFMVHWSSGAWPTYNSSKKVILNGKDGSVIWQTDMKNFEMSSDLTIQTTEPNRDLYLYKTKGRGAHFYQDVTGEVHGVGVQRNISILPSGKTPGSTSQPYDEMVYKEFIKYHFQCNSGVDIKSEIFLMDRTTADTPIKILETVPKEYNYHPSISWESGIKNKSLNFCALMIPEDRTTSAIGDVDGDGTLDLLTLIGHTGQMVDEHYSYDQMLYETTIHKINLAPILKDPEARVPMKIQSKLPLARYHQEKDASLLQSLPLQQQQWLAYFGTKQNGHFKNKS</sequence>
<keyword evidence="4 5" id="KW-0472">Membrane</keyword>
<dbReference type="KEGG" id="cvn:111119104"/>
<evidence type="ECO:0000313" key="8">
    <source>
        <dbReference type="RefSeq" id="XP_022314657.1"/>
    </source>
</evidence>
<comment type="subcellular location">
    <subcellularLocation>
        <location evidence="1">Membrane</location>
        <topology evidence="1">Single-pass membrane protein</topology>
    </subcellularLocation>
</comment>
<dbReference type="Gene3D" id="2.130.10.10">
    <property type="entry name" value="YVTN repeat-like/Quinoprotein amine dehydrogenase"/>
    <property type="match status" value="1"/>
</dbReference>
<dbReference type="InterPro" id="IPR015943">
    <property type="entry name" value="WD40/YVTN_repeat-like_dom_sf"/>
</dbReference>
<evidence type="ECO:0000256" key="1">
    <source>
        <dbReference type="ARBA" id="ARBA00004167"/>
    </source>
</evidence>
<dbReference type="PANTHER" id="PTHR21419:SF30">
    <property type="entry name" value="IG-LIKE DOMAIN-CONTAINING PROTEIN"/>
    <property type="match status" value="1"/>
</dbReference>
<evidence type="ECO:0000313" key="7">
    <source>
        <dbReference type="Proteomes" id="UP000694844"/>
    </source>
</evidence>
<dbReference type="InterPro" id="IPR055409">
    <property type="entry name" value="Beta-prop_FAM234A_B"/>
</dbReference>
<dbReference type="RefSeq" id="XP_022314659.1">
    <property type="nucleotide sequence ID" value="XM_022458951.1"/>
</dbReference>
<gene>
    <name evidence="8 9 10" type="primary">LOC111119104</name>
</gene>
<feature type="domain" description="FAM234A/B beta-propeller" evidence="6">
    <location>
        <begin position="112"/>
        <end position="504"/>
    </location>
</feature>
<organism evidence="7 9">
    <name type="scientific">Crassostrea virginica</name>
    <name type="common">Eastern oyster</name>
    <dbReference type="NCBI Taxonomy" id="6565"/>
    <lineage>
        <taxon>Eukaryota</taxon>
        <taxon>Metazoa</taxon>
        <taxon>Spiralia</taxon>
        <taxon>Lophotrochozoa</taxon>
        <taxon>Mollusca</taxon>
        <taxon>Bivalvia</taxon>
        <taxon>Autobranchia</taxon>
        <taxon>Pteriomorphia</taxon>
        <taxon>Ostreida</taxon>
        <taxon>Ostreoidea</taxon>
        <taxon>Ostreidae</taxon>
        <taxon>Crassostrea</taxon>
    </lineage>
</organism>
<dbReference type="OrthoDB" id="567787at2759"/>
<dbReference type="RefSeq" id="XP_022314657.1">
    <property type="nucleotide sequence ID" value="XM_022458949.1"/>
</dbReference>
<dbReference type="PANTHER" id="PTHR21419">
    <property type="match status" value="1"/>
</dbReference>
<feature type="transmembrane region" description="Helical" evidence="5">
    <location>
        <begin position="42"/>
        <end position="65"/>
    </location>
</feature>
<dbReference type="Pfam" id="PF23727">
    <property type="entry name" value="Beta-prop_FAM234A_B"/>
    <property type="match status" value="1"/>
</dbReference>
<evidence type="ECO:0000313" key="10">
    <source>
        <dbReference type="RefSeq" id="XP_022314660.1"/>
    </source>
</evidence>
<dbReference type="InterPro" id="IPR045232">
    <property type="entry name" value="FAM234"/>
</dbReference>
<dbReference type="GO" id="GO:0016020">
    <property type="term" value="C:membrane"/>
    <property type="evidence" value="ECO:0007669"/>
    <property type="project" value="UniProtKB-SubCell"/>
</dbReference>
<evidence type="ECO:0000256" key="5">
    <source>
        <dbReference type="SAM" id="Phobius"/>
    </source>
</evidence>
<protein>
    <submittedName>
        <fullName evidence="8 9">Uncharacterized protein LOC111119104</fullName>
    </submittedName>
</protein>
<keyword evidence="2 5" id="KW-0812">Transmembrane</keyword>
<dbReference type="SUPFAM" id="SSF69318">
    <property type="entry name" value="Integrin alpha N-terminal domain"/>
    <property type="match status" value="1"/>
</dbReference>
<evidence type="ECO:0000256" key="3">
    <source>
        <dbReference type="ARBA" id="ARBA00022989"/>
    </source>
</evidence>
<proteinExistence type="predicted"/>
<keyword evidence="3 5" id="KW-1133">Transmembrane helix</keyword>
<dbReference type="AlphaFoldDB" id="A0A8B8CHJ3"/>
<reference evidence="8 9" key="1">
    <citation type="submission" date="2025-04" db="UniProtKB">
        <authorList>
            <consortium name="RefSeq"/>
        </authorList>
    </citation>
    <scope>IDENTIFICATION</scope>
    <source>
        <tissue evidence="8 9">Whole sample</tissue>
    </source>
</reference>
<keyword evidence="7" id="KW-1185">Reference proteome</keyword>
<evidence type="ECO:0000313" key="9">
    <source>
        <dbReference type="RefSeq" id="XP_022314659.1"/>
    </source>
</evidence>
<accession>A0A8B8CHJ3</accession>
<dbReference type="RefSeq" id="XP_022314660.1">
    <property type="nucleotide sequence ID" value="XM_022458952.1"/>
</dbReference>
<evidence type="ECO:0000256" key="2">
    <source>
        <dbReference type="ARBA" id="ARBA00022692"/>
    </source>
</evidence>
<dbReference type="GeneID" id="111119104"/>
<dbReference type="InterPro" id="IPR028994">
    <property type="entry name" value="Integrin_alpha_N"/>
</dbReference>
<evidence type="ECO:0000256" key="4">
    <source>
        <dbReference type="ARBA" id="ARBA00023136"/>
    </source>
</evidence>
<evidence type="ECO:0000259" key="6">
    <source>
        <dbReference type="Pfam" id="PF23727"/>
    </source>
</evidence>
<name>A0A8B8CHJ3_CRAVI</name>
<dbReference type="Proteomes" id="UP000694844">
    <property type="component" value="Chromosome 2"/>
</dbReference>